<dbReference type="EMBL" id="MU005963">
    <property type="protein sequence ID" value="KAF2862873.1"/>
    <property type="molecule type" value="Genomic_DNA"/>
</dbReference>
<evidence type="ECO:0000256" key="1">
    <source>
        <dbReference type="SAM" id="MobiDB-lite"/>
    </source>
</evidence>
<feature type="compositionally biased region" description="Acidic residues" evidence="1">
    <location>
        <begin position="46"/>
        <end position="78"/>
    </location>
</feature>
<sequence>MESQDRMLPFVFQHLDYQMSLRQPKQPLFAEYMPPRRGFFARHEDDEFEDNADYGEDDLSDHDSFADEDQYSEQEDHDASEGYGAQPGKGDQVQHAEQVQSVLTAMHGVLTYNKCRTTVNGVIETRLTSSAITQLFNQLSKISDTDTETHLYLETQLLAIFTILIINTPALADEFFAANILRRLRQLKVYNDSFVPGLAGMIVLLKYLAISSRKYMERILDSGIVHVVWNVALRDAGLQIASARDLIRIGTASSIRSFLECRYVQVEELHFSVPLLAEILRYDNADFLYDACVATNDFCRTDHRLALVCKTTIPGLLSGCYSTPSPLSCSMRSV</sequence>
<organism evidence="2 3">
    <name type="scientific">Piedraia hortae CBS 480.64</name>
    <dbReference type="NCBI Taxonomy" id="1314780"/>
    <lineage>
        <taxon>Eukaryota</taxon>
        <taxon>Fungi</taxon>
        <taxon>Dikarya</taxon>
        <taxon>Ascomycota</taxon>
        <taxon>Pezizomycotina</taxon>
        <taxon>Dothideomycetes</taxon>
        <taxon>Dothideomycetidae</taxon>
        <taxon>Capnodiales</taxon>
        <taxon>Piedraiaceae</taxon>
        <taxon>Piedraia</taxon>
    </lineage>
</organism>
<dbReference type="AlphaFoldDB" id="A0A6A7C667"/>
<feature type="region of interest" description="Disordered" evidence="1">
    <location>
        <begin position="40"/>
        <end position="96"/>
    </location>
</feature>
<keyword evidence="3" id="KW-1185">Reference proteome</keyword>
<reference evidence="2" key="1">
    <citation type="journal article" date="2020" name="Stud. Mycol.">
        <title>101 Dothideomycetes genomes: a test case for predicting lifestyles and emergence of pathogens.</title>
        <authorList>
            <person name="Haridas S."/>
            <person name="Albert R."/>
            <person name="Binder M."/>
            <person name="Bloem J."/>
            <person name="Labutti K."/>
            <person name="Salamov A."/>
            <person name="Andreopoulos B."/>
            <person name="Baker S."/>
            <person name="Barry K."/>
            <person name="Bills G."/>
            <person name="Bluhm B."/>
            <person name="Cannon C."/>
            <person name="Castanera R."/>
            <person name="Culley D."/>
            <person name="Daum C."/>
            <person name="Ezra D."/>
            <person name="Gonzalez J."/>
            <person name="Henrissat B."/>
            <person name="Kuo A."/>
            <person name="Liang C."/>
            <person name="Lipzen A."/>
            <person name="Lutzoni F."/>
            <person name="Magnuson J."/>
            <person name="Mondo S."/>
            <person name="Nolan M."/>
            <person name="Ohm R."/>
            <person name="Pangilinan J."/>
            <person name="Park H.-J."/>
            <person name="Ramirez L."/>
            <person name="Alfaro M."/>
            <person name="Sun H."/>
            <person name="Tritt A."/>
            <person name="Yoshinaga Y."/>
            <person name="Zwiers L.-H."/>
            <person name="Turgeon B."/>
            <person name="Goodwin S."/>
            <person name="Spatafora J."/>
            <person name="Crous P."/>
            <person name="Grigoriev I."/>
        </authorList>
    </citation>
    <scope>NUCLEOTIDE SEQUENCE</scope>
    <source>
        <strain evidence="2">CBS 480.64</strain>
    </source>
</reference>
<protein>
    <submittedName>
        <fullName evidence="2">Uncharacterized protein</fullName>
    </submittedName>
</protein>
<evidence type="ECO:0000313" key="2">
    <source>
        <dbReference type="EMBL" id="KAF2862873.1"/>
    </source>
</evidence>
<proteinExistence type="predicted"/>
<gene>
    <name evidence="2" type="ORF">K470DRAFT_262383</name>
</gene>
<accession>A0A6A7C667</accession>
<evidence type="ECO:0000313" key="3">
    <source>
        <dbReference type="Proteomes" id="UP000799421"/>
    </source>
</evidence>
<dbReference type="Proteomes" id="UP000799421">
    <property type="component" value="Unassembled WGS sequence"/>
</dbReference>
<name>A0A6A7C667_9PEZI</name>